<dbReference type="EMBL" id="CP113520">
    <property type="protein sequence ID" value="WAJ28956.1"/>
    <property type="molecule type" value="Genomic_DNA"/>
</dbReference>
<name>A0ACD4NPW6_9HYPH</name>
<evidence type="ECO:0000313" key="2">
    <source>
        <dbReference type="Proteomes" id="UP001163223"/>
    </source>
</evidence>
<dbReference type="Proteomes" id="UP001163223">
    <property type="component" value="Chromosome"/>
</dbReference>
<accession>A0ACD4NPW6</accession>
<protein>
    <submittedName>
        <fullName evidence="1">DUF2214 domain-containing protein</fullName>
    </submittedName>
</protein>
<keyword evidence="2" id="KW-1185">Reference proteome</keyword>
<sequence length="158" mass="16395">MEGFAELVAAWPGARFLRQSLVAYPLVNALHILAIALVAGPILVLDLRILGAFRAIPAAHLARPLARTAAVGVGLALVTGALLFSTRPAGYLANPAFLLKVALVGLGILNALVIRATPGWRRLLAGAEPGAPDRALALVSAATWIAAILAGRWIAFVE</sequence>
<gene>
    <name evidence="1" type="ORF">OXU80_01520</name>
</gene>
<evidence type="ECO:0000313" key="1">
    <source>
        <dbReference type="EMBL" id="WAJ28956.1"/>
    </source>
</evidence>
<reference evidence="1" key="1">
    <citation type="submission" date="2022-11" db="EMBL/GenBank/DDBJ databases">
        <title>beta-Carotene-producing bacterium, Jeongeuplla avenae sp. nov., alleviates the salt stress of Arabidopsis seedlings.</title>
        <authorList>
            <person name="Jiang L."/>
            <person name="Lee J."/>
        </authorList>
    </citation>
    <scope>NUCLEOTIDE SEQUENCE</scope>
    <source>
        <strain evidence="1">DY_R2A_6</strain>
    </source>
</reference>
<organism evidence="1 2">
    <name type="scientific">Antarcticirhabdus aurantiaca</name>
    <dbReference type="NCBI Taxonomy" id="2606717"/>
    <lineage>
        <taxon>Bacteria</taxon>
        <taxon>Pseudomonadati</taxon>
        <taxon>Pseudomonadota</taxon>
        <taxon>Alphaproteobacteria</taxon>
        <taxon>Hyphomicrobiales</taxon>
        <taxon>Aurantimonadaceae</taxon>
        <taxon>Antarcticirhabdus</taxon>
    </lineage>
</organism>
<proteinExistence type="predicted"/>